<feature type="compositionally biased region" description="Polar residues" evidence="1">
    <location>
        <begin position="34"/>
        <end position="60"/>
    </location>
</feature>
<protein>
    <submittedName>
        <fullName evidence="2">Uncharacterized protein</fullName>
    </submittedName>
</protein>
<dbReference type="EMBL" id="CP066831">
    <property type="protein sequence ID" value="QQM39064.1"/>
    <property type="molecule type" value="Genomic_DNA"/>
</dbReference>
<accession>A0A7T7KVA0</accession>
<sequence length="738" mass="80624">MPTASGDPTTGTADFSAAPLADAAVPDEWDNGQDAISGQNSTEASGEEQQPTAGEATTNAVPGAPAPVHRPTRGRYRGNSGGYELDLRVDVDSVPGGPKVLRKASGDFFSTGGGTKAYFGSFVVDAPTVSWTATRVVITGVADYTWETAHVVVRITIPRSRINQRPGAATVEFLRPPSQLGATYVCPYVSPYFRTVEWEQDSVTGAVPFLSYDTASLPQPANSPARILTVPRAYAEAGIELLVSGTANVIANSQNGWTNTELHGAMETNFSLWSNAPQWKLWLLVASSYEGMAGVRGIMFDAADAFQRQGCAVFYDLIQGGDPETQRSMLRTYVHELGHSFNLLHSWQKNLAKPPAPLGGNNGFADLSWMNYPQNYQPLNGNGGAAAYWGAFPFQFTDNEQNHLRHGFYRNVIMGANAFGAGAADIEPELFDEPLTDESGLRLDLRADKNAFSFGEPVVVELKLETTDLRGRSTHNHLHPDDELVNVAIRQPSGRTVLYRPLLRRCVDQDQTVRLDASRPAIYSSAYIGYGRDGHYFQQPGTYQLRAAYLASDGSRIVSPVLRLNVRHPVSQTDNQLAELMMGEEQGKILALRGSDSPSLRSGNDALQEIIDQHGTHPFAVYARLAKGLNFEHEYKSLSPDKSELTVRPPDPKSGIEQLTQVVKVSEQGNGVDNLTLNLATRRLARAYARQGDLEEANSTLDRLMRHFDTPAFKPYVVDAVRDQVDTTKARLTAEFGD</sequence>
<keyword evidence="3" id="KW-1185">Reference proteome</keyword>
<dbReference type="RefSeq" id="WP_200394225.1">
    <property type="nucleotide sequence ID" value="NZ_CP066831.1"/>
</dbReference>
<dbReference type="InterPro" id="IPR024079">
    <property type="entry name" value="MetalloPept_cat_dom_sf"/>
</dbReference>
<dbReference type="AlphaFoldDB" id="A0A7T7KVA0"/>
<evidence type="ECO:0000313" key="2">
    <source>
        <dbReference type="EMBL" id="QQM39064.1"/>
    </source>
</evidence>
<dbReference type="Proteomes" id="UP000595636">
    <property type="component" value="Chromosome"/>
</dbReference>
<reference evidence="2 3" key="1">
    <citation type="submission" date="2020-12" db="EMBL/GenBank/DDBJ databases">
        <title>A novel species.</title>
        <authorList>
            <person name="Li K."/>
        </authorList>
    </citation>
    <scope>NUCLEOTIDE SEQUENCE [LARGE SCALE GENOMIC DNA]</scope>
    <source>
        <strain evidence="2 3">ZYC-3</strain>
    </source>
</reference>
<dbReference type="Gene3D" id="3.40.390.10">
    <property type="entry name" value="Collagenase (Catalytic Domain)"/>
    <property type="match status" value="1"/>
</dbReference>
<gene>
    <name evidence="2" type="ORF">JEQ17_05995</name>
</gene>
<evidence type="ECO:0000256" key="1">
    <source>
        <dbReference type="SAM" id="MobiDB-lite"/>
    </source>
</evidence>
<proteinExistence type="predicted"/>
<feature type="compositionally biased region" description="Low complexity" evidence="1">
    <location>
        <begin position="13"/>
        <end position="24"/>
    </location>
</feature>
<feature type="compositionally biased region" description="Polar residues" evidence="1">
    <location>
        <begin position="1"/>
        <end position="12"/>
    </location>
</feature>
<dbReference type="KEGG" id="slf:JEQ17_05995"/>
<dbReference type="SUPFAM" id="SSF55486">
    <property type="entry name" value="Metalloproteases ('zincins'), catalytic domain"/>
    <property type="match status" value="1"/>
</dbReference>
<evidence type="ECO:0000313" key="3">
    <source>
        <dbReference type="Proteomes" id="UP000595636"/>
    </source>
</evidence>
<feature type="region of interest" description="Disordered" evidence="1">
    <location>
        <begin position="1"/>
        <end position="81"/>
    </location>
</feature>
<name>A0A7T7KVA0_9ACTN</name>
<dbReference type="GO" id="GO:0008237">
    <property type="term" value="F:metallopeptidase activity"/>
    <property type="evidence" value="ECO:0007669"/>
    <property type="project" value="InterPro"/>
</dbReference>
<organism evidence="2 3">
    <name type="scientific">Streptomyces liliifuscus</name>
    <dbReference type="NCBI Taxonomy" id="2797636"/>
    <lineage>
        <taxon>Bacteria</taxon>
        <taxon>Bacillati</taxon>
        <taxon>Actinomycetota</taxon>
        <taxon>Actinomycetes</taxon>
        <taxon>Kitasatosporales</taxon>
        <taxon>Streptomycetaceae</taxon>
        <taxon>Streptomyces</taxon>
    </lineage>
</organism>